<dbReference type="GO" id="GO:0005576">
    <property type="term" value="C:extracellular region"/>
    <property type="evidence" value="ECO:0007669"/>
    <property type="project" value="UniProtKB-SubCell"/>
</dbReference>
<comment type="subcellular location">
    <subcellularLocation>
        <location evidence="2">Secreted</location>
    </subcellularLocation>
</comment>
<dbReference type="OrthoDB" id="9801493at2"/>
<name>A0A4Y6Q0B0_PERCE</name>
<evidence type="ECO:0000256" key="7">
    <source>
        <dbReference type="ARBA" id="ARBA00023295"/>
    </source>
</evidence>
<dbReference type="PANTHER" id="PTHR31451">
    <property type="match status" value="1"/>
</dbReference>
<dbReference type="GO" id="GO:0016985">
    <property type="term" value="F:mannan endo-1,4-beta-mannosidase activity"/>
    <property type="evidence" value="ECO:0007669"/>
    <property type="project" value="TreeGrafter"/>
</dbReference>
<dbReference type="PANTHER" id="PTHR31451:SF39">
    <property type="entry name" value="MANNAN ENDO-1,4-BETA-MANNOSIDASE 1"/>
    <property type="match status" value="1"/>
</dbReference>
<evidence type="ECO:0000256" key="3">
    <source>
        <dbReference type="ARBA" id="ARBA00012706"/>
    </source>
</evidence>
<dbReference type="PROSITE" id="PS00659">
    <property type="entry name" value="GLYCOSYL_HYDROL_F5"/>
    <property type="match status" value="1"/>
</dbReference>
<keyword evidence="4" id="KW-0964">Secreted</keyword>
<feature type="domain" description="Glycoside hydrolase family 5" evidence="8">
    <location>
        <begin position="5"/>
        <end position="284"/>
    </location>
</feature>
<dbReference type="RefSeq" id="WP_141200333.1">
    <property type="nucleotide sequence ID" value="NZ_CP041186.1"/>
</dbReference>
<keyword evidence="5" id="KW-0732">Signal</keyword>
<dbReference type="InterPro" id="IPR017853">
    <property type="entry name" value="GH"/>
</dbReference>
<dbReference type="Proteomes" id="UP000315995">
    <property type="component" value="Chromosome"/>
</dbReference>
<dbReference type="Gene3D" id="3.20.20.80">
    <property type="entry name" value="Glycosidases"/>
    <property type="match status" value="1"/>
</dbReference>
<evidence type="ECO:0000256" key="1">
    <source>
        <dbReference type="ARBA" id="ARBA00001678"/>
    </source>
</evidence>
<proteinExistence type="predicted"/>
<dbReference type="EC" id="3.2.1.78" evidence="3"/>
<evidence type="ECO:0000256" key="6">
    <source>
        <dbReference type="ARBA" id="ARBA00022801"/>
    </source>
</evidence>
<keyword evidence="6" id="KW-0378">Hydrolase</keyword>
<evidence type="ECO:0000259" key="8">
    <source>
        <dbReference type="Pfam" id="PF26410"/>
    </source>
</evidence>
<sequence>MTRDGAGLRVGDRPYRVFGCNTYYLMAWAADPNLRRHVDEVLDTAVQFGLNTVRTWAFNDGEDQWNALQPRPGEHDERVLEALDYVVWQAGRRGLRLILALVNHWDDYGGRRRYAAWSSTAKRADDFYRDAACRRCYRHHARTLVERTNSYTGRVYRDDPTILAWELGNEPRCARDPSGLTLQYWLEEMSAHLKELDPNHLVGTGLEGFWGKWREGRYNPPRWLGGQGSDFLWNHQPDTIDLMSFHVYPDHWHMDEKATMRWIREHLDAAAELGKPAVMGEFGKRGPRALRERCFRKWLDATTSAATDTEHPAAAGALFWALYHDDYPDYDRFGVYRRHESTVDLLRSYTAR</sequence>
<evidence type="ECO:0000313" key="10">
    <source>
        <dbReference type="Proteomes" id="UP000315995"/>
    </source>
</evidence>
<dbReference type="Pfam" id="PF26410">
    <property type="entry name" value="GH5_mannosidase"/>
    <property type="match status" value="1"/>
</dbReference>
<accession>A0A4Y6Q0B0</accession>
<dbReference type="InterPro" id="IPR045053">
    <property type="entry name" value="MAN-like"/>
</dbReference>
<comment type="catalytic activity">
    <reaction evidence="1">
        <text>Random hydrolysis of (1-&gt;4)-beta-D-mannosidic linkages in mannans, galactomannans and glucomannans.</text>
        <dbReference type="EC" id="3.2.1.78"/>
    </reaction>
</comment>
<evidence type="ECO:0000256" key="2">
    <source>
        <dbReference type="ARBA" id="ARBA00004613"/>
    </source>
</evidence>
<dbReference type="InterPro" id="IPR018087">
    <property type="entry name" value="Glyco_hydro_5_CS"/>
</dbReference>
<dbReference type="SUPFAM" id="SSF51445">
    <property type="entry name" value="(Trans)glycosidases"/>
    <property type="match status" value="1"/>
</dbReference>
<keyword evidence="10" id="KW-1185">Reference proteome</keyword>
<accession>A0A5B8YB47</accession>
<dbReference type="EMBL" id="CP041186">
    <property type="protein sequence ID" value="QDG53879.1"/>
    <property type="molecule type" value="Genomic_DNA"/>
</dbReference>
<evidence type="ECO:0000256" key="4">
    <source>
        <dbReference type="ARBA" id="ARBA00022525"/>
    </source>
</evidence>
<protein>
    <recommendedName>
        <fullName evidence="3">mannan endo-1,4-beta-mannosidase</fullName>
        <ecNumber evidence="3">3.2.1.78</ecNumber>
    </recommendedName>
</protein>
<evidence type="ECO:0000256" key="5">
    <source>
        <dbReference type="ARBA" id="ARBA00022729"/>
    </source>
</evidence>
<reference evidence="9 10" key="1">
    <citation type="submission" date="2019-06" db="EMBL/GenBank/DDBJ databases">
        <title>Persicimonas caeni gen. nov., sp. nov., a predatory bacterium isolated from solar saltern.</title>
        <authorList>
            <person name="Wang S."/>
        </authorList>
    </citation>
    <scope>NUCLEOTIDE SEQUENCE [LARGE SCALE GENOMIC DNA]</scope>
    <source>
        <strain evidence="9 10">YN101</strain>
    </source>
</reference>
<keyword evidence="7" id="KW-0326">Glycosidase</keyword>
<dbReference type="GO" id="GO:0000272">
    <property type="term" value="P:polysaccharide catabolic process"/>
    <property type="evidence" value="ECO:0007669"/>
    <property type="project" value="InterPro"/>
</dbReference>
<evidence type="ECO:0000313" key="9">
    <source>
        <dbReference type="EMBL" id="QDG53879.1"/>
    </source>
</evidence>
<dbReference type="InterPro" id="IPR001547">
    <property type="entry name" value="Glyco_hydro_5"/>
</dbReference>
<gene>
    <name evidence="9" type="ORF">FIV42_24985</name>
</gene>
<dbReference type="AlphaFoldDB" id="A0A4Y6Q0B0"/>
<organism evidence="9 10">
    <name type="scientific">Persicimonas caeni</name>
    <dbReference type="NCBI Taxonomy" id="2292766"/>
    <lineage>
        <taxon>Bacteria</taxon>
        <taxon>Deltaproteobacteria</taxon>
        <taxon>Bradymonadales</taxon>
        <taxon>Bradymonadaceae</taxon>
        <taxon>Persicimonas</taxon>
    </lineage>
</organism>